<accession>A0A0S3T9Y6</accession>
<dbReference type="EMBL" id="AP015044">
    <property type="protein sequence ID" value="BAU02050.1"/>
    <property type="molecule type" value="Genomic_DNA"/>
</dbReference>
<name>A0A0S3T9Y6_PHAAN</name>
<gene>
    <name evidence="1" type="primary">Vigan.11G146300</name>
    <name evidence="1" type="ORF">VIGAN_11146300</name>
</gene>
<protein>
    <submittedName>
        <fullName evidence="1">Uncharacterized protein</fullName>
    </submittedName>
</protein>
<dbReference type="AlphaFoldDB" id="A0A0S3T9Y6"/>
<organism evidence="1 2">
    <name type="scientific">Vigna angularis var. angularis</name>
    <dbReference type="NCBI Taxonomy" id="157739"/>
    <lineage>
        <taxon>Eukaryota</taxon>
        <taxon>Viridiplantae</taxon>
        <taxon>Streptophyta</taxon>
        <taxon>Embryophyta</taxon>
        <taxon>Tracheophyta</taxon>
        <taxon>Spermatophyta</taxon>
        <taxon>Magnoliopsida</taxon>
        <taxon>eudicotyledons</taxon>
        <taxon>Gunneridae</taxon>
        <taxon>Pentapetalae</taxon>
        <taxon>rosids</taxon>
        <taxon>fabids</taxon>
        <taxon>Fabales</taxon>
        <taxon>Fabaceae</taxon>
        <taxon>Papilionoideae</taxon>
        <taxon>50 kb inversion clade</taxon>
        <taxon>NPAAA clade</taxon>
        <taxon>indigoferoid/millettioid clade</taxon>
        <taxon>Phaseoleae</taxon>
        <taxon>Vigna</taxon>
    </lineage>
</organism>
<dbReference type="InterPro" id="IPR042080">
    <property type="entry name" value="RNA_2'-PTrans_N"/>
</dbReference>
<reference evidence="1 2" key="1">
    <citation type="journal article" date="2015" name="Sci. Rep.">
        <title>The power of single molecule real-time sequencing technology in the de novo assembly of a eukaryotic genome.</title>
        <authorList>
            <person name="Sakai H."/>
            <person name="Naito K."/>
            <person name="Ogiso-Tanaka E."/>
            <person name="Takahashi Y."/>
            <person name="Iseki K."/>
            <person name="Muto C."/>
            <person name="Satou K."/>
            <person name="Teruya K."/>
            <person name="Shiroma A."/>
            <person name="Shimoji M."/>
            <person name="Hirano T."/>
            <person name="Itoh T."/>
            <person name="Kaga A."/>
            <person name="Tomooka N."/>
        </authorList>
    </citation>
    <scope>NUCLEOTIDE SEQUENCE [LARGE SCALE GENOMIC DNA]</scope>
    <source>
        <strain evidence="2">cv. Shumari</strain>
    </source>
</reference>
<evidence type="ECO:0000313" key="1">
    <source>
        <dbReference type="EMBL" id="BAU02050.1"/>
    </source>
</evidence>
<dbReference type="Gene3D" id="1.10.10.970">
    <property type="entry name" value="RNA 2'-phosphotransferase, Tpt1/KptA family, N-terminal domain"/>
    <property type="match status" value="1"/>
</dbReference>
<proteinExistence type="predicted"/>
<sequence>MVQRRERFICGTRILRYMTSKLNLNMRNDGFVKVNDLLKLNMKTFANIPLRSHIVDDIKENVLGYMLEVGTRLVGSWISDVWCKNNKFGVFGSLKMLPEASPKFVLGFCFLVQKAGFGVMEHGVKGTSTLYLGAIIK</sequence>
<dbReference type="Proteomes" id="UP000291084">
    <property type="component" value="Chromosome 11"/>
</dbReference>
<evidence type="ECO:0000313" key="2">
    <source>
        <dbReference type="Proteomes" id="UP000291084"/>
    </source>
</evidence>
<keyword evidence="2" id="KW-1185">Reference proteome</keyword>